<dbReference type="SUPFAM" id="SSF53271">
    <property type="entry name" value="PRTase-like"/>
    <property type="match status" value="1"/>
</dbReference>
<dbReference type="RefSeq" id="WP_381480136.1">
    <property type="nucleotide sequence ID" value="NZ_JBHTLT010000031.1"/>
</dbReference>
<accession>A0ABW3TWI9</accession>
<dbReference type="PANTHER" id="PTHR47505:SF1">
    <property type="entry name" value="DNA UTILIZATION PROTEIN YHGH"/>
    <property type="match status" value="1"/>
</dbReference>
<dbReference type="Gene3D" id="3.40.50.2020">
    <property type="match status" value="1"/>
</dbReference>
<sequence length="206" mass="23382">MSVCLLCDQTLESSIGWQDLIGIKKTINLCNDCSKQFERADIIEEGETIDKITSLYTYNEAMREFLHQYKFLQDIALAHVFAHDLKSVLIEKEVIIVPIPMHPAKKIERTFAHVDELLKAANIPFIHLLEKVSTEVMGEKSKEERLAMKPLFKIKPGIELNNQHYILIDDIYTTGTTLNQAAALLKEAGAKKVEAVTLIRAETMNQ</sequence>
<evidence type="ECO:0000256" key="1">
    <source>
        <dbReference type="ARBA" id="ARBA00008007"/>
    </source>
</evidence>
<dbReference type="EMBL" id="JBHTLT010000031">
    <property type="protein sequence ID" value="MFD1204775.1"/>
    <property type="molecule type" value="Genomic_DNA"/>
</dbReference>
<evidence type="ECO:0000259" key="2">
    <source>
        <dbReference type="Pfam" id="PF00156"/>
    </source>
</evidence>
<protein>
    <submittedName>
        <fullName evidence="3">ComF family protein</fullName>
    </submittedName>
</protein>
<reference evidence="4" key="1">
    <citation type="journal article" date="2019" name="Int. J. Syst. Evol. Microbiol.">
        <title>The Global Catalogue of Microorganisms (GCM) 10K type strain sequencing project: providing services to taxonomists for standard genome sequencing and annotation.</title>
        <authorList>
            <consortium name="The Broad Institute Genomics Platform"/>
            <consortium name="The Broad Institute Genome Sequencing Center for Infectious Disease"/>
            <person name="Wu L."/>
            <person name="Ma J."/>
        </authorList>
    </citation>
    <scope>NUCLEOTIDE SEQUENCE [LARGE SCALE GENOMIC DNA]</scope>
    <source>
        <strain evidence="4">CCUG 53915</strain>
    </source>
</reference>
<dbReference type="Pfam" id="PF00156">
    <property type="entry name" value="Pribosyltran"/>
    <property type="match status" value="1"/>
</dbReference>
<dbReference type="Proteomes" id="UP001597231">
    <property type="component" value="Unassembled WGS sequence"/>
</dbReference>
<dbReference type="PANTHER" id="PTHR47505">
    <property type="entry name" value="DNA UTILIZATION PROTEIN YHGH"/>
    <property type="match status" value="1"/>
</dbReference>
<dbReference type="InterPro" id="IPR029057">
    <property type="entry name" value="PRTase-like"/>
</dbReference>
<proteinExistence type="inferred from homology"/>
<keyword evidence="4" id="KW-1185">Reference proteome</keyword>
<evidence type="ECO:0000313" key="4">
    <source>
        <dbReference type="Proteomes" id="UP001597231"/>
    </source>
</evidence>
<organism evidence="3 4">
    <name type="scientific">Sporosarcina contaminans</name>
    <dbReference type="NCBI Taxonomy" id="633403"/>
    <lineage>
        <taxon>Bacteria</taxon>
        <taxon>Bacillati</taxon>
        <taxon>Bacillota</taxon>
        <taxon>Bacilli</taxon>
        <taxon>Bacillales</taxon>
        <taxon>Caryophanaceae</taxon>
        <taxon>Sporosarcina</taxon>
    </lineage>
</organism>
<comment type="similarity">
    <text evidence="1">Belongs to the ComF/GntX family.</text>
</comment>
<dbReference type="InterPro" id="IPR000836">
    <property type="entry name" value="PRTase_dom"/>
</dbReference>
<feature type="domain" description="Phosphoribosyltransferase" evidence="2">
    <location>
        <begin position="142"/>
        <end position="200"/>
    </location>
</feature>
<dbReference type="CDD" id="cd06223">
    <property type="entry name" value="PRTases_typeI"/>
    <property type="match status" value="1"/>
</dbReference>
<evidence type="ECO:0000313" key="3">
    <source>
        <dbReference type="EMBL" id="MFD1204775.1"/>
    </source>
</evidence>
<dbReference type="InterPro" id="IPR051910">
    <property type="entry name" value="ComF/GntX_DNA_util-trans"/>
</dbReference>
<gene>
    <name evidence="3" type="ORF">ACFQ38_06645</name>
</gene>
<comment type="caution">
    <text evidence="3">The sequence shown here is derived from an EMBL/GenBank/DDBJ whole genome shotgun (WGS) entry which is preliminary data.</text>
</comment>
<name>A0ABW3TWI9_9BACL</name>